<dbReference type="HOGENOM" id="CLU_2375179_0_0_1"/>
<evidence type="ECO:0000256" key="1">
    <source>
        <dbReference type="SAM" id="Phobius"/>
    </source>
</evidence>
<organism evidence="2 3">
    <name type="scientific">Megaselia scalaris</name>
    <name type="common">Humpbacked fly</name>
    <name type="synonym">Phora scalaris</name>
    <dbReference type="NCBI Taxonomy" id="36166"/>
    <lineage>
        <taxon>Eukaryota</taxon>
        <taxon>Metazoa</taxon>
        <taxon>Ecdysozoa</taxon>
        <taxon>Arthropoda</taxon>
        <taxon>Hexapoda</taxon>
        <taxon>Insecta</taxon>
        <taxon>Pterygota</taxon>
        <taxon>Neoptera</taxon>
        <taxon>Endopterygota</taxon>
        <taxon>Diptera</taxon>
        <taxon>Brachycera</taxon>
        <taxon>Muscomorpha</taxon>
        <taxon>Platypezoidea</taxon>
        <taxon>Phoridae</taxon>
        <taxon>Megaseliini</taxon>
        <taxon>Megaselia</taxon>
    </lineage>
</organism>
<keyword evidence="1" id="KW-1133">Transmembrane helix</keyword>
<dbReference type="EMBL" id="CAQQ02036871">
    <property type="status" value="NOT_ANNOTATED_CDS"/>
    <property type="molecule type" value="Genomic_DNA"/>
</dbReference>
<reference evidence="2" key="2">
    <citation type="submission" date="2015-06" db="UniProtKB">
        <authorList>
            <consortium name="EnsemblMetazoa"/>
        </authorList>
    </citation>
    <scope>IDENTIFICATION</scope>
</reference>
<evidence type="ECO:0000313" key="2">
    <source>
        <dbReference type="EnsemblMetazoa" id="MESCA006210-PA"/>
    </source>
</evidence>
<proteinExistence type="predicted"/>
<protein>
    <submittedName>
        <fullName evidence="2">Uncharacterized protein</fullName>
    </submittedName>
</protein>
<dbReference type="EMBL" id="CAQQ02036872">
    <property type="status" value="NOT_ANNOTATED_CDS"/>
    <property type="molecule type" value="Genomic_DNA"/>
</dbReference>
<dbReference type="EnsemblMetazoa" id="MESCA006210-RA">
    <property type="protein sequence ID" value="MESCA006210-PA"/>
    <property type="gene ID" value="MESCA006210"/>
</dbReference>
<dbReference type="EMBL" id="CAQQ02036873">
    <property type="status" value="NOT_ANNOTATED_CDS"/>
    <property type="molecule type" value="Genomic_DNA"/>
</dbReference>
<keyword evidence="1" id="KW-0472">Membrane</keyword>
<evidence type="ECO:0000313" key="3">
    <source>
        <dbReference type="Proteomes" id="UP000015102"/>
    </source>
</evidence>
<keyword evidence="1" id="KW-0812">Transmembrane</keyword>
<keyword evidence="3" id="KW-1185">Reference proteome</keyword>
<accession>T1GRD0</accession>
<feature type="transmembrane region" description="Helical" evidence="1">
    <location>
        <begin position="43"/>
        <end position="62"/>
    </location>
</feature>
<reference evidence="3" key="1">
    <citation type="submission" date="2013-02" db="EMBL/GenBank/DDBJ databases">
        <authorList>
            <person name="Hughes D."/>
        </authorList>
    </citation>
    <scope>NUCLEOTIDE SEQUENCE</scope>
    <source>
        <strain>Durham</strain>
        <strain evidence="3">NC isolate 2 -- Noor lab</strain>
    </source>
</reference>
<dbReference type="Proteomes" id="UP000015102">
    <property type="component" value="Unassembled WGS sequence"/>
</dbReference>
<name>T1GRD0_MEGSC</name>
<dbReference type="EMBL" id="CAQQ02036870">
    <property type="status" value="NOT_ANNOTATED_CDS"/>
    <property type="molecule type" value="Genomic_DNA"/>
</dbReference>
<dbReference type="EMBL" id="CAQQ02036874">
    <property type="status" value="NOT_ANNOTATED_CDS"/>
    <property type="molecule type" value="Genomic_DNA"/>
</dbReference>
<dbReference type="AlphaFoldDB" id="T1GRD0"/>
<sequence>MQIKTHTTDVLGYCGLTPKQYTYFYTDDPFAESSPISDVVPSLMAMTTMTISIAVVVIFGTVGGSEMIFEKSDLKTLILRTTYMKDMLASVEWMV</sequence>